<protein>
    <submittedName>
        <fullName evidence="2">Uncharacterized protein</fullName>
    </submittedName>
</protein>
<reference evidence="2" key="1">
    <citation type="journal article" date="2021" name="Proc. Natl. Acad. Sci. U.S.A.">
        <title>Three genomes in the algal genus Volvox reveal the fate of a haploid sex-determining region after a transition to homothallism.</title>
        <authorList>
            <person name="Yamamoto K."/>
            <person name="Hamaji T."/>
            <person name="Kawai-Toyooka H."/>
            <person name="Matsuzaki R."/>
            <person name="Takahashi F."/>
            <person name="Nishimura Y."/>
            <person name="Kawachi M."/>
            <person name="Noguchi H."/>
            <person name="Minakuchi Y."/>
            <person name="Umen J.G."/>
            <person name="Toyoda A."/>
            <person name="Nozaki H."/>
        </authorList>
    </citation>
    <scope>NUCLEOTIDE SEQUENCE</scope>
    <source>
        <strain evidence="2">NIES-3780</strain>
    </source>
</reference>
<dbReference type="EMBL" id="BNCO01000019">
    <property type="protein sequence ID" value="GIL54669.1"/>
    <property type="molecule type" value="Genomic_DNA"/>
</dbReference>
<evidence type="ECO:0000313" key="3">
    <source>
        <dbReference type="Proteomes" id="UP000747399"/>
    </source>
</evidence>
<sequence length="120" mass="12505">QTATQAMLPTAAGRPVWGQHGPGPAASSRPFPAISEQPHFPVGKFQQQPPPKPSNNPCPPPQQNQFQQQAQLPQPDPHSQAAAAYARFQAPQQPVLVDTAHATAAAALAAATTRLAAPSP</sequence>
<name>A0A8J4BAD4_9CHLO</name>
<organism evidence="2 3">
    <name type="scientific">Volvox africanus</name>
    <dbReference type="NCBI Taxonomy" id="51714"/>
    <lineage>
        <taxon>Eukaryota</taxon>
        <taxon>Viridiplantae</taxon>
        <taxon>Chlorophyta</taxon>
        <taxon>core chlorophytes</taxon>
        <taxon>Chlorophyceae</taxon>
        <taxon>CS clade</taxon>
        <taxon>Chlamydomonadales</taxon>
        <taxon>Volvocaceae</taxon>
        <taxon>Volvox</taxon>
    </lineage>
</organism>
<feature type="non-terminal residue" evidence="2">
    <location>
        <position position="1"/>
    </location>
</feature>
<dbReference type="Proteomes" id="UP000747399">
    <property type="component" value="Unassembled WGS sequence"/>
</dbReference>
<dbReference type="AlphaFoldDB" id="A0A8J4BAD4"/>
<feature type="compositionally biased region" description="Low complexity" evidence="1">
    <location>
        <begin position="63"/>
        <end position="73"/>
    </location>
</feature>
<evidence type="ECO:0000313" key="2">
    <source>
        <dbReference type="EMBL" id="GIL54669.1"/>
    </source>
</evidence>
<feature type="compositionally biased region" description="Pro residues" evidence="1">
    <location>
        <begin position="48"/>
        <end position="62"/>
    </location>
</feature>
<gene>
    <name evidence="2" type="ORF">Vafri_10412</name>
</gene>
<feature type="region of interest" description="Disordered" evidence="1">
    <location>
        <begin position="1"/>
        <end position="81"/>
    </location>
</feature>
<evidence type="ECO:0000256" key="1">
    <source>
        <dbReference type="SAM" id="MobiDB-lite"/>
    </source>
</evidence>
<comment type="caution">
    <text evidence="2">The sequence shown here is derived from an EMBL/GenBank/DDBJ whole genome shotgun (WGS) entry which is preliminary data.</text>
</comment>
<accession>A0A8J4BAD4</accession>
<feature type="non-terminal residue" evidence="2">
    <location>
        <position position="120"/>
    </location>
</feature>
<proteinExistence type="predicted"/>
<keyword evidence="3" id="KW-1185">Reference proteome</keyword>